<comment type="similarity">
    <text evidence="1">Belongs to the 'phage' integrase family.</text>
</comment>
<dbReference type="InterPro" id="IPR010998">
    <property type="entry name" value="Integrase_recombinase_N"/>
</dbReference>
<dbReference type="Gene3D" id="1.10.443.10">
    <property type="entry name" value="Intergrase catalytic core"/>
    <property type="match status" value="1"/>
</dbReference>
<evidence type="ECO:0000313" key="9">
    <source>
        <dbReference type="EMBL" id="TLD97646.1"/>
    </source>
</evidence>
<keyword evidence="10" id="KW-1185">Reference proteome</keyword>
<feature type="domain" description="Core-binding (CB)" evidence="8">
    <location>
        <begin position="122"/>
        <end position="203"/>
    </location>
</feature>
<dbReference type="Gene3D" id="1.10.150.130">
    <property type="match status" value="1"/>
</dbReference>
<evidence type="ECO:0000256" key="5">
    <source>
        <dbReference type="PROSITE-ProRule" id="PRU01248"/>
    </source>
</evidence>
<dbReference type="InterPro" id="IPR002104">
    <property type="entry name" value="Integrase_catalytic"/>
</dbReference>
<feature type="compositionally biased region" description="Polar residues" evidence="6">
    <location>
        <begin position="46"/>
        <end position="56"/>
    </location>
</feature>
<dbReference type="EMBL" id="JRPR02000001">
    <property type="protein sequence ID" value="TLD97646.1"/>
    <property type="molecule type" value="Genomic_DNA"/>
</dbReference>
<organism evidence="9 10">
    <name type="scientific">Helicobacter jaachi</name>
    <dbReference type="NCBI Taxonomy" id="1677920"/>
    <lineage>
        <taxon>Bacteria</taxon>
        <taxon>Pseudomonadati</taxon>
        <taxon>Campylobacterota</taxon>
        <taxon>Epsilonproteobacteria</taxon>
        <taxon>Campylobacterales</taxon>
        <taxon>Helicobacteraceae</taxon>
        <taxon>Helicobacter</taxon>
    </lineage>
</organism>
<evidence type="ECO:0000256" key="4">
    <source>
        <dbReference type="ARBA" id="ARBA00023172"/>
    </source>
</evidence>
<dbReference type="InterPro" id="IPR013762">
    <property type="entry name" value="Integrase-like_cat_sf"/>
</dbReference>
<protein>
    <submittedName>
        <fullName evidence="9">Site-specific integrase</fullName>
    </submittedName>
</protein>
<dbReference type="InterPro" id="IPR011010">
    <property type="entry name" value="DNA_brk_join_enz"/>
</dbReference>
<evidence type="ECO:0000259" key="8">
    <source>
        <dbReference type="PROSITE" id="PS51900"/>
    </source>
</evidence>
<dbReference type="Proteomes" id="UP000029733">
    <property type="component" value="Unassembled WGS sequence"/>
</dbReference>
<dbReference type="CDD" id="cd00796">
    <property type="entry name" value="INT_Rci_Hp1_C"/>
    <property type="match status" value="1"/>
</dbReference>
<dbReference type="OrthoDB" id="9789256at2"/>
<dbReference type="InterPro" id="IPR044068">
    <property type="entry name" value="CB"/>
</dbReference>
<evidence type="ECO:0000313" key="10">
    <source>
        <dbReference type="Proteomes" id="UP000029733"/>
    </source>
</evidence>
<dbReference type="AlphaFoldDB" id="A0A4U8TCF3"/>
<dbReference type="Pfam" id="PF00589">
    <property type="entry name" value="Phage_integrase"/>
    <property type="match status" value="1"/>
</dbReference>
<dbReference type="PANTHER" id="PTHR30629:SF2">
    <property type="entry name" value="PROPHAGE INTEGRASE INTS-RELATED"/>
    <property type="match status" value="1"/>
</dbReference>
<keyword evidence="3 5" id="KW-0238">DNA-binding</keyword>
<dbReference type="PROSITE" id="PS51898">
    <property type="entry name" value="TYR_RECOMBINASE"/>
    <property type="match status" value="1"/>
</dbReference>
<dbReference type="Pfam" id="PF14659">
    <property type="entry name" value="Phage_int_SAM_3"/>
    <property type="match status" value="1"/>
</dbReference>
<dbReference type="GO" id="GO:0015074">
    <property type="term" value="P:DNA integration"/>
    <property type="evidence" value="ECO:0007669"/>
    <property type="project" value="UniProtKB-KW"/>
</dbReference>
<name>A0A4U8TCF3_9HELI</name>
<feature type="region of interest" description="Disordered" evidence="6">
    <location>
        <begin position="1"/>
        <end position="23"/>
    </location>
</feature>
<keyword evidence="4" id="KW-0233">DNA recombination</keyword>
<gene>
    <name evidence="9" type="ORF">LS71_002590</name>
</gene>
<evidence type="ECO:0000256" key="1">
    <source>
        <dbReference type="ARBA" id="ARBA00008857"/>
    </source>
</evidence>
<reference evidence="9 10" key="1">
    <citation type="journal article" date="2014" name="Genome Announc.">
        <title>Draft genome sequences of eight enterohepatic helicobacter species isolated from both laboratory and wild rodents.</title>
        <authorList>
            <person name="Sheh A."/>
            <person name="Shen Z."/>
            <person name="Fox J.G."/>
        </authorList>
    </citation>
    <scope>NUCLEOTIDE SEQUENCE [LARGE SCALE GENOMIC DNA]</scope>
    <source>
        <strain evidence="9 10">MIT 09-6949</strain>
    </source>
</reference>
<proteinExistence type="inferred from homology"/>
<dbReference type="SUPFAM" id="SSF56349">
    <property type="entry name" value="DNA breaking-rejoining enzymes"/>
    <property type="match status" value="1"/>
</dbReference>
<evidence type="ECO:0000259" key="7">
    <source>
        <dbReference type="PROSITE" id="PS51898"/>
    </source>
</evidence>
<feature type="region of interest" description="Disordered" evidence="6">
    <location>
        <begin position="35"/>
        <end position="60"/>
    </location>
</feature>
<dbReference type="InterPro" id="IPR050808">
    <property type="entry name" value="Phage_Integrase"/>
</dbReference>
<evidence type="ECO:0000256" key="6">
    <source>
        <dbReference type="SAM" id="MobiDB-lite"/>
    </source>
</evidence>
<dbReference type="GO" id="GO:0003677">
    <property type="term" value="F:DNA binding"/>
    <property type="evidence" value="ECO:0007669"/>
    <property type="project" value="UniProtKB-UniRule"/>
</dbReference>
<comment type="caution">
    <text evidence="9">The sequence shown here is derived from an EMBL/GenBank/DDBJ whole genome shotgun (WGS) entry which is preliminary data.</text>
</comment>
<dbReference type="PANTHER" id="PTHR30629">
    <property type="entry name" value="PROPHAGE INTEGRASE"/>
    <property type="match status" value="1"/>
</dbReference>
<evidence type="ECO:0000256" key="3">
    <source>
        <dbReference type="ARBA" id="ARBA00023125"/>
    </source>
</evidence>
<dbReference type="GO" id="GO:0006310">
    <property type="term" value="P:DNA recombination"/>
    <property type="evidence" value="ECO:0007669"/>
    <property type="project" value="UniProtKB-KW"/>
</dbReference>
<dbReference type="InterPro" id="IPR004107">
    <property type="entry name" value="Integrase_SAM-like_N"/>
</dbReference>
<keyword evidence="2" id="KW-0229">DNA integration</keyword>
<sequence length="404" mass="46865">MQKNKVLGTEWGQSGDRISPKKSHKLTYLRAFQAHTPANPIKQKGTEMQKQQNQTSKKYEGVRSKALSNGDIAYYVRFMDKEGKRQEVKVGTKNEGCSEKKASIERARLLQEVKEAKNMQNPTIQEIMPRYLRILELHTKSETYRDYKGQCELHILPAFGAYKIQDISPKHINDFMLHLAQNKSNKTINKLIDRLNNLIEWAKNEYDLVFRNPTQAVKRLKVDNARERFMSKDEVSAVLKEAQKIDNEMYAFFALAFCTGGRLNTLRNIKLEHIDFESGTIALQDFKNNSKYSGFLDTQARKALEVYQKRAQNEIFTTPERTFRRRAQRLLNTLFNQHTAPNDRKNKVVIHSTRHTFASHLAIAGTPIHIIQKLLNHKDIKMTMRYAHLLPQSGAEYVAKLWEA</sequence>
<evidence type="ECO:0000256" key="2">
    <source>
        <dbReference type="ARBA" id="ARBA00022908"/>
    </source>
</evidence>
<dbReference type="PROSITE" id="PS51900">
    <property type="entry name" value="CB"/>
    <property type="match status" value="1"/>
</dbReference>
<feature type="domain" description="Tyr recombinase" evidence="7">
    <location>
        <begin position="225"/>
        <end position="399"/>
    </location>
</feature>
<accession>A0A4U8TCF3</accession>